<protein>
    <submittedName>
        <fullName evidence="2">Retrovirus-related Pol polyprotein from transposon TNT 1-94</fullName>
    </submittedName>
</protein>
<feature type="domain" description="Retroviral polymerase SH3-like" evidence="1">
    <location>
        <begin position="426"/>
        <end position="488"/>
    </location>
</feature>
<name>A0AAW2RF53_SESRA</name>
<dbReference type="EMBL" id="JACGWJ010000013">
    <property type="protein sequence ID" value="KAL0378847.1"/>
    <property type="molecule type" value="Genomic_DNA"/>
</dbReference>
<dbReference type="Pfam" id="PF25597">
    <property type="entry name" value="SH3_retrovirus"/>
    <property type="match status" value="1"/>
</dbReference>
<dbReference type="GO" id="GO:0003676">
    <property type="term" value="F:nucleic acid binding"/>
    <property type="evidence" value="ECO:0007669"/>
    <property type="project" value="InterPro"/>
</dbReference>
<dbReference type="PANTHER" id="PTHR34222">
    <property type="entry name" value="GAG_PRE-INTEGRS DOMAIN-CONTAINING PROTEIN"/>
    <property type="match status" value="1"/>
</dbReference>
<evidence type="ECO:0000313" key="2">
    <source>
        <dbReference type="EMBL" id="KAL0378847.1"/>
    </source>
</evidence>
<dbReference type="PANTHER" id="PTHR34222:SF99">
    <property type="entry name" value="PROTEIN, PUTATIVE-RELATED"/>
    <property type="match status" value="1"/>
</dbReference>
<reference evidence="2" key="1">
    <citation type="submission" date="2020-06" db="EMBL/GenBank/DDBJ databases">
        <authorList>
            <person name="Li T."/>
            <person name="Hu X."/>
            <person name="Zhang T."/>
            <person name="Song X."/>
            <person name="Zhang H."/>
            <person name="Dai N."/>
            <person name="Sheng W."/>
            <person name="Hou X."/>
            <person name="Wei L."/>
        </authorList>
    </citation>
    <scope>NUCLEOTIDE SEQUENCE</scope>
    <source>
        <strain evidence="2">G02</strain>
        <tissue evidence="2">Leaf</tissue>
    </source>
</reference>
<dbReference type="Gene3D" id="3.30.420.10">
    <property type="entry name" value="Ribonuclease H-like superfamily/Ribonuclease H"/>
    <property type="match status" value="1"/>
</dbReference>
<dbReference type="SUPFAM" id="SSF53098">
    <property type="entry name" value="Ribonuclease H-like"/>
    <property type="match status" value="1"/>
</dbReference>
<dbReference type="InterPro" id="IPR012337">
    <property type="entry name" value="RNaseH-like_sf"/>
</dbReference>
<comment type="caution">
    <text evidence="2">The sequence shown here is derived from an EMBL/GenBank/DDBJ whole genome shotgun (WGS) entry which is preliminary data.</text>
</comment>
<gene>
    <name evidence="2" type="ORF">Sradi_3190200</name>
</gene>
<accession>A0AAW2RF53</accession>
<reference evidence="2" key="2">
    <citation type="journal article" date="2024" name="Plant">
        <title>Genomic evolution and insights into agronomic trait innovations of Sesamum species.</title>
        <authorList>
            <person name="Miao H."/>
            <person name="Wang L."/>
            <person name="Qu L."/>
            <person name="Liu H."/>
            <person name="Sun Y."/>
            <person name="Le M."/>
            <person name="Wang Q."/>
            <person name="Wei S."/>
            <person name="Zheng Y."/>
            <person name="Lin W."/>
            <person name="Duan Y."/>
            <person name="Cao H."/>
            <person name="Xiong S."/>
            <person name="Wang X."/>
            <person name="Wei L."/>
            <person name="Li C."/>
            <person name="Ma Q."/>
            <person name="Ju M."/>
            <person name="Zhao R."/>
            <person name="Li G."/>
            <person name="Mu C."/>
            <person name="Tian Q."/>
            <person name="Mei H."/>
            <person name="Zhang T."/>
            <person name="Gao T."/>
            <person name="Zhang H."/>
        </authorList>
    </citation>
    <scope>NUCLEOTIDE SEQUENCE</scope>
    <source>
        <strain evidence="2">G02</strain>
    </source>
</reference>
<dbReference type="InterPro" id="IPR057670">
    <property type="entry name" value="SH3_retrovirus"/>
</dbReference>
<organism evidence="2">
    <name type="scientific">Sesamum radiatum</name>
    <name type="common">Black benniseed</name>
    <dbReference type="NCBI Taxonomy" id="300843"/>
    <lineage>
        <taxon>Eukaryota</taxon>
        <taxon>Viridiplantae</taxon>
        <taxon>Streptophyta</taxon>
        <taxon>Embryophyta</taxon>
        <taxon>Tracheophyta</taxon>
        <taxon>Spermatophyta</taxon>
        <taxon>Magnoliopsida</taxon>
        <taxon>eudicotyledons</taxon>
        <taxon>Gunneridae</taxon>
        <taxon>Pentapetalae</taxon>
        <taxon>asterids</taxon>
        <taxon>lamiids</taxon>
        <taxon>Lamiales</taxon>
        <taxon>Pedaliaceae</taxon>
        <taxon>Sesamum</taxon>
    </lineage>
</organism>
<sequence>MLRQHIDSTFPWPAFGSAKFEQWRRADLMVTSWLWNSISKEIVEAFMYASSSRELWLELQARYERSNGPMVYQIQWEISSISQGEMSLTAYLTKAKKLWNELTCLAPSPKCTCGGCSCGINKAINDMNASTQLMQFLMGLHESFDKEKSQVLMMDPLADLEKAYSMILGVEKQRSMQVNLTDSANHAAFQLSFKDNRREGADRQLQKRRPYVDKRNLTCSNCNKSGHLKETCFQLHGVPDWYKSLGDKKKKGAGSNGFAAVVDYTPIGPVANQGASATNKADVADMVPEILKLVQHRSMPSDPITNFANFAQYDDEFADCNISDSPVDFVCDICLMAKQSRVPFSLSNSHASKPFDLVHLDVWEPYKTPTILGCNYILTVLDDCSRCLWTYLIKQKSQVPSILSSFCNMALYGETPSYEHLRVFGCLCFATNLDPHKSKFHKQAHKCILLGYAMTQKAYKLYDLDDHATFTSRDVLFHENVFPYATDSSITPPSYSPPVVPICYDDPTLDSSTDSYVAPTPYTTLESHSSTSFPDTSPLVIPTSVPPHNTSPLLRRSHRTIHKPEPGSFAEAVKHPEWRRAMEDEIQALEQNHTWVLTTLPVGKKPIGCKWVFKIKLKADGSVERYKARLVAKG</sequence>
<dbReference type="AlphaFoldDB" id="A0AAW2RF53"/>
<evidence type="ECO:0000259" key="1">
    <source>
        <dbReference type="Pfam" id="PF25597"/>
    </source>
</evidence>
<proteinExistence type="predicted"/>
<dbReference type="InterPro" id="IPR036397">
    <property type="entry name" value="RNaseH_sf"/>
</dbReference>